<feature type="transmembrane region" description="Helical" evidence="7">
    <location>
        <begin position="206"/>
        <end position="230"/>
    </location>
</feature>
<comment type="subcellular location">
    <subcellularLocation>
        <location evidence="1">Membrane</location>
        <topology evidence="1">Multi-pass membrane protein</topology>
    </subcellularLocation>
</comment>
<dbReference type="InterPro" id="IPR045069">
    <property type="entry name" value="MATE_euk"/>
</dbReference>
<evidence type="ECO:0000256" key="2">
    <source>
        <dbReference type="ARBA" id="ARBA00010199"/>
    </source>
</evidence>
<comment type="caution">
    <text evidence="8">The sequence shown here is derived from an EMBL/GenBank/DDBJ whole genome shotgun (WGS) entry which is preliminary data.</text>
</comment>
<dbReference type="Proteomes" id="UP001476247">
    <property type="component" value="Unassembled WGS sequence"/>
</dbReference>
<protein>
    <recommendedName>
        <fullName evidence="10">MATE efflux family protein</fullName>
    </recommendedName>
</protein>
<evidence type="ECO:0000256" key="3">
    <source>
        <dbReference type="ARBA" id="ARBA00022692"/>
    </source>
</evidence>
<dbReference type="Pfam" id="PF01554">
    <property type="entry name" value="MatE"/>
    <property type="match status" value="2"/>
</dbReference>
<feature type="transmembrane region" description="Helical" evidence="7">
    <location>
        <begin position="429"/>
        <end position="454"/>
    </location>
</feature>
<feature type="transmembrane region" description="Helical" evidence="7">
    <location>
        <begin position="374"/>
        <end position="391"/>
    </location>
</feature>
<feature type="compositionally biased region" description="Low complexity" evidence="6">
    <location>
        <begin position="475"/>
        <end position="490"/>
    </location>
</feature>
<dbReference type="NCBIfam" id="TIGR00797">
    <property type="entry name" value="matE"/>
    <property type="match status" value="1"/>
</dbReference>
<sequence length="490" mass="53310">MSIVISEQTPVLIDKRSQKKGYSHEFNWLLKNAMPLVISYLLQNSLQSVSIISAGHLGPNELSSATLGSMFVTITGLSVATGATLSLDTLCSQSFTSSDDKTIVGLHVQRCLAFMSFLFVPVIALWWNAEYIFLLLRQDPIVAQLAGEYVRWMILAAPAFALFESLKKMLQAQGIFNAPTLVLFLGTPLNVVLNYILVWIPTFSLGFTGAPIASCISYWVIVLLMALYIYRVDGYQAWPAWSTSAAFNFNHWGPMVKLAIPGILLICTETWAYEIVALGASWINSPNLGAQSIILTSITALYTLAFGVGIASANRVGNLLGAQRPKQARIAARTALIVGIAVGALNSGALLMFRKSWAFIFTRDAEVVQIVTDVLPLVALFVFADNIAGVADGVLNGMGRQHVGAWCNLAAYYLSALPIGFWLCFRKGWGLAGLWLALAGTLIVACLLTVIILLCSNWKKEALKAEERSKEEENNTSSAETSRSSSPLPR</sequence>
<comment type="similarity">
    <text evidence="2">Belongs to the multi antimicrobial extrusion (MATE) (TC 2.A.66.1) family.</text>
</comment>
<feature type="transmembrane region" description="Helical" evidence="7">
    <location>
        <begin position="403"/>
        <end position="423"/>
    </location>
</feature>
<feature type="transmembrane region" description="Helical" evidence="7">
    <location>
        <begin position="178"/>
        <end position="200"/>
    </location>
</feature>
<feature type="transmembrane region" description="Helical" evidence="7">
    <location>
        <begin position="289"/>
        <end position="313"/>
    </location>
</feature>
<dbReference type="PANTHER" id="PTHR11206">
    <property type="entry name" value="MULTIDRUG RESISTANCE PROTEIN"/>
    <property type="match status" value="1"/>
</dbReference>
<keyword evidence="4 7" id="KW-1133">Transmembrane helix</keyword>
<gene>
    <name evidence="8" type="ORF">HPULCUR_011356</name>
</gene>
<feature type="transmembrane region" description="Helical" evidence="7">
    <location>
        <begin position="258"/>
        <end position="283"/>
    </location>
</feature>
<organism evidence="8 9">
    <name type="scientific">Helicostylum pulchrum</name>
    <dbReference type="NCBI Taxonomy" id="562976"/>
    <lineage>
        <taxon>Eukaryota</taxon>
        <taxon>Fungi</taxon>
        <taxon>Fungi incertae sedis</taxon>
        <taxon>Mucoromycota</taxon>
        <taxon>Mucoromycotina</taxon>
        <taxon>Mucoromycetes</taxon>
        <taxon>Mucorales</taxon>
        <taxon>Mucorineae</taxon>
        <taxon>Mucoraceae</taxon>
        <taxon>Helicostylum</taxon>
    </lineage>
</organism>
<dbReference type="InterPro" id="IPR002528">
    <property type="entry name" value="MATE_fam"/>
</dbReference>
<feature type="transmembrane region" description="Helical" evidence="7">
    <location>
        <begin position="149"/>
        <end position="166"/>
    </location>
</feature>
<dbReference type="EMBL" id="BAABUJ010000051">
    <property type="protein sequence ID" value="GAA5805830.1"/>
    <property type="molecule type" value="Genomic_DNA"/>
</dbReference>
<evidence type="ECO:0000256" key="4">
    <source>
        <dbReference type="ARBA" id="ARBA00022989"/>
    </source>
</evidence>
<feature type="transmembrane region" description="Helical" evidence="7">
    <location>
        <begin position="334"/>
        <end position="354"/>
    </location>
</feature>
<feature type="region of interest" description="Disordered" evidence="6">
    <location>
        <begin position="466"/>
        <end position="490"/>
    </location>
</feature>
<evidence type="ECO:0000256" key="7">
    <source>
        <dbReference type="SAM" id="Phobius"/>
    </source>
</evidence>
<keyword evidence="3 7" id="KW-0812">Transmembrane</keyword>
<name>A0ABP9YFV0_9FUNG</name>
<evidence type="ECO:0000256" key="5">
    <source>
        <dbReference type="ARBA" id="ARBA00023136"/>
    </source>
</evidence>
<keyword evidence="5 7" id="KW-0472">Membrane</keyword>
<evidence type="ECO:0000256" key="1">
    <source>
        <dbReference type="ARBA" id="ARBA00004141"/>
    </source>
</evidence>
<accession>A0ABP9YFV0</accession>
<feature type="transmembrane region" description="Helical" evidence="7">
    <location>
        <begin position="111"/>
        <end position="129"/>
    </location>
</feature>
<evidence type="ECO:0000313" key="8">
    <source>
        <dbReference type="EMBL" id="GAA5805830.1"/>
    </source>
</evidence>
<evidence type="ECO:0000313" key="9">
    <source>
        <dbReference type="Proteomes" id="UP001476247"/>
    </source>
</evidence>
<evidence type="ECO:0000256" key="6">
    <source>
        <dbReference type="SAM" id="MobiDB-lite"/>
    </source>
</evidence>
<keyword evidence="9" id="KW-1185">Reference proteome</keyword>
<dbReference type="CDD" id="cd13132">
    <property type="entry name" value="MATE_eukaryotic"/>
    <property type="match status" value="1"/>
</dbReference>
<evidence type="ECO:0008006" key="10">
    <source>
        <dbReference type="Google" id="ProtNLM"/>
    </source>
</evidence>
<reference evidence="8 9" key="1">
    <citation type="submission" date="2024-04" db="EMBL/GenBank/DDBJ databases">
        <title>genome sequences of Mucor flavus KT1a and Helicostylum pulchrum KT1b strains isolation_sourced from the surface of a dry-aged beef.</title>
        <authorList>
            <person name="Toyotome T."/>
            <person name="Hosono M."/>
            <person name="Torimaru M."/>
            <person name="Fukuda K."/>
            <person name="Mikami N."/>
        </authorList>
    </citation>
    <scope>NUCLEOTIDE SEQUENCE [LARGE SCALE GENOMIC DNA]</scope>
    <source>
        <strain evidence="8 9">KT1b</strain>
    </source>
</reference>
<proteinExistence type="inferred from homology"/>